<protein>
    <submittedName>
        <fullName evidence="2">PQQ-binding-like beta-propeller repeat protein</fullName>
    </submittedName>
</protein>
<dbReference type="RefSeq" id="WP_159762176.1">
    <property type="nucleotide sequence ID" value="NZ_WUUT01000001.1"/>
</dbReference>
<dbReference type="InterPro" id="IPR002372">
    <property type="entry name" value="PQQ_rpt_dom"/>
</dbReference>
<dbReference type="SMART" id="SM00564">
    <property type="entry name" value="PQQ"/>
    <property type="match status" value="4"/>
</dbReference>
<accession>A0A6B0SXF2</accession>
<dbReference type="Gene3D" id="2.130.10.10">
    <property type="entry name" value="YVTN repeat-like/Quinoprotein amine dehydrogenase"/>
    <property type="match status" value="1"/>
</dbReference>
<dbReference type="EMBL" id="WUUT01000001">
    <property type="protein sequence ID" value="MXR50005.1"/>
    <property type="molecule type" value="Genomic_DNA"/>
</dbReference>
<gene>
    <name evidence="2" type="ORF">GRX03_00065</name>
</gene>
<dbReference type="SUPFAM" id="SSF50998">
    <property type="entry name" value="Quinoprotein alcohol dehydrogenase-like"/>
    <property type="match status" value="1"/>
</dbReference>
<reference evidence="2 3" key="1">
    <citation type="submission" date="2019-12" db="EMBL/GenBank/DDBJ databases">
        <title>Isolation and characterization of three novel carbon monoxide-oxidizing members of Halobacteria from salione crusts and soils.</title>
        <authorList>
            <person name="Myers M.R."/>
            <person name="King G.M."/>
        </authorList>
    </citation>
    <scope>NUCLEOTIDE SEQUENCE [LARGE SCALE GENOMIC DNA]</scope>
    <source>
        <strain evidence="2 3">WSH3</strain>
    </source>
</reference>
<proteinExistence type="predicted"/>
<dbReference type="OrthoDB" id="145878at2157"/>
<dbReference type="Proteomes" id="UP000466535">
    <property type="component" value="Unassembled WGS sequence"/>
</dbReference>
<comment type="caution">
    <text evidence="2">The sequence shown here is derived from an EMBL/GenBank/DDBJ whole genome shotgun (WGS) entry which is preliminary data.</text>
</comment>
<feature type="domain" description="Pyrrolo-quinoline quinone repeat" evidence="1">
    <location>
        <begin position="40"/>
        <end position="212"/>
    </location>
</feature>
<evidence type="ECO:0000313" key="3">
    <source>
        <dbReference type="Proteomes" id="UP000466535"/>
    </source>
</evidence>
<name>A0A6B0SXF2_9EURY</name>
<organism evidence="2 3">
    <name type="scientific">Halovenus carboxidivorans</name>
    <dbReference type="NCBI Taxonomy" id="2692199"/>
    <lineage>
        <taxon>Archaea</taxon>
        <taxon>Methanobacteriati</taxon>
        <taxon>Methanobacteriota</taxon>
        <taxon>Stenosarchaea group</taxon>
        <taxon>Halobacteria</taxon>
        <taxon>Halobacteriales</taxon>
        <taxon>Haloarculaceae</taxon>
        <taxon>Halovenus</taxon>
    </lineage>
</organism>
<evidence type="ECO:0000259" key="1">
    <source>
        <dbReference type="Pfam" id="PF13360"/>
    </source>
</evidence>
<dbReference type="AlphaFoldDB" id="A0A6B0SXF2"/>
<sequence length="409" mass="44021">MSSLANTVALDEVDPARSRHAGRRSAVALGSDAVVVGTAAGTVRAFDRDPLAERWRATPAPGREEDPSVVSAVICEGTVIVGERSATGHVRGYDLATGELSFRYATADDIGAPAEETRFFLPFVVDIRTDGDRAYVAARRYERDGGDRSFESVIHALDPEGTVRWRYQTDASPISLDAAGDRLAVAYNRCPGEYQHGLVLLDANTGSERWHWDPGTDGQRRVGDVSLLADGLALTSHGDYRGYRLDPGGAIRWRVDLATPREIGGETLYAYPNHVHASDHGVAFVTGNTYAEQGRDTDGLHPDEHTVFGYAPAGGQRWKADIGGFAHGLAADADRIAVPSAQHFRSRDPDDHGLSTFDIGDGPLQATETDGIVTATAVDGNGVVGVEEPVSYHDDDRTHGRYRLHAQPV</sequence>
<evidence type="ECO:0000313" key="2">
    <source>
        <dbReference type="EMBL" id="MXR50005.1"/>
    </source>
</evidence>
<dbReference type="Pfam" id="PF13360">
    <property type="entry name" value="PQQ_2"/>
    <property type="match status" value="1"/>
</dbReference>
<dbReference type="InterPro" id="IPR015943">
    <property type="entry name" value="WD40/YVTN_repeat-like_dom_sf"/>
</dbReference>
<keyword evidence="3" id="KW-1185">Reference proteome</keyword>
<dbReference type="Gene3D" id="2.140.10.10">
    <property type="entry name" value="Quinoprotein alcohol dehydrogenase-like superfamily"/>
    <property type="match status" value="1"/>
</dbReference>
<dbReference type="InterPro" id="IPR011047">
    <property type="entry name" value="Quinoprotein_ADH-like_sf"/>
</dbReference>
<dbReference type="InterPro" id="IPR018391">
    <property type="entry name" value="PQQ_b-propeller_rpt"/>
</dbReference>